<evidence type="ECO:0000256" key="5">
    <source>
        <dbReference type="ARBA" id="ARBA00022989"/>
    </source>
</evidence>
<dbReference type="AlphaFoldDB" id="A0A5K7XDZ8"/>
<reference evidence="11" key="1">
    <citation type="submission" date="2019-10" db="EMBL/GenBank/DDBJ databases">
        <title>Lacipirellula parvula gen. nov., sp. nov., representing a lineage of planctomycetes widespread in freshwater anoxic habitats, and description of the family Lacipirellulaceae.</title>
        <authorList>
            <person name="Dedysh S.N."/>
            <person name="Kulichevskaya I.S."/>
            <person name="Beletsky A.V."/>
            <person name="Rakitin A.L."/>
            <person name="Mardanov A.V."/>
            <person name="Ivanova A.A."/>
            <person name="Saltykova V.X."/>
            <person name="Rijpstra W.I.C."/>
            <person name="Sinninghe Damste J.S."/>
            <person name="Ravin N.V."/>
        </authorList>
    </citation>
    <scope>NUCLEOTIDE SEQUENCE [LARGE SCALE GENOMIC DNA]</scope>
    <source>
        <strain evidence="11">PX69</strain>
    </source>
</reference>
<dbReference type="KEGG" id="lpav:PLANPX_0861"/>
<feature type="transmembrane region" description="Helical" evidence="8">
    <location>
        <begin position="422"/>
        <end position="446"/>
    </location>
</feature>
<accession>A0A5K7XDZ8</accession>
<feature type="transmembrane region" description="Helical" evidence="8">
    <location>
        <begin position="394"/>
        <end position="416"/>
    </location>
</feature>
<dbReference type="PROSITE" id="PS00217">
    <property type="entry name" value="SUGAR_TRANSPORT_2"/>
    <property type="match status" value="1"/>
</dbReference>
<evidence type="ECO:0000256" key="6">
    <source>
        <dbReference type="ARBA" id="ARBA00023136"/>
    </source>
</evidence>
<evidence type="ECO:0000256" key="3">
    <source>
        <dbReference type="ARBA" id="ARBA00022448"/>
    </source>
</evidence>
<keyword evidence="3 7" id="KW-0813">Transport</keyword>
<dbReference type="NCBIfam" id="TIGR00879">
    <property type="entry name" value="SP"/>
    <property type="match status" value="1"/>
</dbReference>
<feature type="transmembrane region" description="Helical" evidence="8">
    <location>
        <begin position="301"/>
        <end position="322"/>
    </location>
</feature>
<evidence type="ECO:0000313" key="11">
    <source>
        <dbReference type="Proteomes" id="UP000326837"/>
    </source>
</evidence>
<keyword evidence="6 8" id="KW-0472">Membrane</keyword>
<feature type="domain" description="Major facilitator superfamily (MFS) profile" evidence="9">
    <location>
        <begin position="32"/>
        <end position="453"/>
    </location>
</feature>
<dbReference type="Proteomes" id="UP000326837">
    <property type="component" value="Chromosome"/>
</dbReference>
<dbReference type="EMBL" id="AP021861">
    <property type="protein sequence ID" value="BBO31249.1"/>
    <property type="molecule type" value="Genomic_DNA"/>
</dbReference>
<dbReference type="Gene3D" id="1.20.1250.20">
    <property type="entry name" value="MFS general substrate transporter like domains"/>
    <property type="match status" value="2"/>
</dbReference>
<sequence length="486" mass="52564">MMHSSGTTGAGSGAGLLSPPGGGHDSGYLYRITMIAAIGGFLFGYDLSLISGAIIFLQKEFALTPFWTGMVTGSAILGCPFGPLCGMWLADVKGRKWSLLLAALLFMISAVGSALAPSVWQIILWRFVGGMGVGLASTVSPMYIAEISPAPLRGRMVIINQLAIVIGLSMAVVVAYFLSFGGHWRWMFFSQAIPIVGLFGGLFFVPNSPRWLAMMNRDAEALDVLNRINTPEQSEQELRAIKQELGEESGGFAELLRPGILKAVIIGLVLMVFSQINGVNMILLYTPSLFMEAGITDAPDAILNSVIIDGWITICTVIAFWLTSKFGRRPILIVGALAMGVGHLLMYANFAFQLPMQMTLLAMIVATGAFTLTLAPLSWVVVSELYPTRIRGKAMSIATCAMFTASFITVNLFPVLTNWFSAHFGSAGGTFLIFFGICLAGGLFVWKWIPETKDKTLEEIGGFWLHDSDRAERPFVENELVANPNA</sequence>
<evidence type="ECO:0000259" key="9">
    <source>
        <dbReference type="PROSITE" id="PS50850"/>
    </source>
</evidence>
<keyword evidence="4 8" id="KW-0812">Transmembrane</keyword>
<feature type="transmembrane region" description="Helical" evidence="8">
    <location>
        <begin position="358"/>
        <end position="382"/>
    </location>
</feature>
<evidence type="ECO:0000256" key="8">
    <source>
        <dbReference type="SAM" id="Phobius"/>
    </source>
</evidence>
<dbReference type="InterPro" id="IPR005828">
    <property type="entry name" value="MFS_sugar_transport-like"/>
</dbReference>
<dbReference type="GO" id="GO:0016020">
    <property type="term" value="C:membrane"/>
    <property type="evidence" value="ECO:0007669"/>
    <property type="project" value="UniProtKB-SubCell"/>
</dbReference>
<dbReference type="PANTHER" id="PTHR48020:SF12">
    <property type="entry name" value="PROTON MYO-INOSITOL COTRANSPORTER"/>
    <property type="match status" value="1"/>
</dbReference>
<name>A0A5K7XDZ8_9BACT</name>
<evidence type="ECO:0000256" key="2">
    <source>
        <dbReference type="ARBA" id="ARBA00010992"/>
    </source>
</evidence>
<comment type="subcellular location">
    <subcellularLocation>
        <location evidence="1">Membrane</location>
        <topology evidence="1">Multi-pass membrane protein</topology>
    </subcellularLocation>
</comment>
<keyword evidence="11" id="KW-1185">Reference proteome</keyword>
<dbReference type="InterPro" id="IPR036259">
    <property type="entry name" value="MFS_trans_sf"/>
</dbReference>
<evidence type="ECO:0000313" key="10">
    <source>
        <dbReference type="EMBL" id="BBO31249.1"/>
    </source>
</evidence>
<feature type="transmembrane region" description="Helical" evidence="8">
    <location>
        <begin position="263"/>
        <end position="286"/>
    </location>
</feature>
<protein>
    <submittedName>
        <fullName evidence="10">D-xylose proton-symporter XylE</fullName>
    </submittedName>
</protein>
<comment type="similarity">
    <text evidence="2 7">Belongs to the major facilitator superfamily. Sugar transporter (TC 2.A.1.1) family.</text>
</comment>
<gene>
    <name evidence="10" type="ORF">PLANPX_0861</name>
</gene>
<feature type="transmembrane region" description="Helical" evidence="8">
    <location>
        <begin position="331"/>
        <end position="352"/>
    </location>
</feature>
<dbReference type="InterPro" id="IPR003663">
    <property type="entry name" value="Sugar/inositol_transpt"/>
</dbReference>
<dbReference type="InterPro" id="IPR050814">
    <property type="entry name" value="Myo-inositol_Transporter"/>
</dbReference>
<dbReference type="RefSeq" id="WP_152097421.1">
    <property type="nucleotide sequence ID" value="NZ_AP021861.1"/>
</dbReference>
<feature type="transmembrane region" description="Helical" evidence="8">
    <location>
        <begin position="34"/>
        <end position="57"/>
    </location>
</feature>
<dbReference type="InterPro" id="IPR020846">
    <property type="entry name" value="MFS_dom"/>
</dbReference>
<dbReference type="PRINTS" id="PR00171">
    <property type="entry name" value="SUGRTRNSPORT"/>
</dbReference>
<proteinExistence type="inferred from homology"/>
<evidence type="ECO:0000256" key="4">
    <source>
        <dbReference type="ARBA" id="ARBA00022692"/>
    </source>
</evidence>
<feature type="transmembrane region" description="Helical" evidence="8">
    <location>
        <begin position="69"/>
        <end position="90"/>
    </location>
</feature>
<feature type="transmembrane region" description="Helical" evidence="8">
    <location>
        <begin position="157"/>
        <end position="178"/>
    </location>
</feature>
<keyword evidence="5 8" id="KW-1133">Transmembrane helix</keyword>
<feature type="transmembrane region" description="Helical" evidence="8">
    <location>
        <begin position="184"/>
        <end position="205"/>
    </location>
</feature>
<evidence type="ECO:0000256" key="7">
    <source>
        <dbReference type="RuleBase" id="RU003346"/>
    </source>
</evidence>
<dbReference type="SUPFAM" id="SSF103473">
    <property type="entry name" value="MFS general substrate transporter"/>
    <property type="match status" value="1"/>
</dbReference>
<dbReference type="PROSITE" id="PS50850">
    <property type="entry name" value="MFS"/>
    <property type="match status" value="1"/>
</dbReference>
<organism evidence="10 11">
    <name type="scientific">Lacipirellula parvula</name>
    <dbReference type="NCBI Taxonomy" id="2650471"/>
    <lineage>
        <taxon>Bacteria</taxon>
        <taxon>Pseudomonadati</taxon>
        <taxon>Planctomycetota</taxon>
        <taxon>Planctomycetia</taxon>
        <taxon>Pirellulales</taxon>
        <taxon>Lacipirellulaceae</taxon>
        <taxon>Lacipirellula</taxon>
    </lineage>
</organism>
<dbReference type="Pfam" id="PF00083">
    <property type="entry name" value="Sugar_tr"/>
    <property type="match status" value="1"/>
</dbReference>
<dbReference type="PANTHER" id="PTHR48020">
    <property type="entry name" value="PROTON MYO-INOSITOL COTRANSPORTER"/>
    <property type="match status" value="1"/>
</dbReference>
<feature type="transmembrane region" description="Helical" evidence="8">
    <location>
        <begin position="97"/>
        <end position="116"/>
    </location>
</feature>
<dbReference type="GO" id="GO:0022857">
    <property type="term" value="F:transmembrane transporter activity"/>
    <property type="evidence" value="ECO:0007669"/>
    <property type="project" value="InterPro"/>
</dbReference>
<evidence type="ECO:0000256" key="1">
    <source>
        <dbReference type="ARBA" id="ARBA00004141"/>
    </source>
</evidence>
<dbReference type="InterPro" id="IPR005829">
    <property type="entry name" value="Sugar_transporter_CS"/>
</dbReference>
<feature type="transmembrane region" description="Helical" evidence="8">
    <location>
        <begin position="122"/>
        <end position="145"/>
    </location>
</feature>